<keyword evidence="5" id="KW-0808">Transferase</keyword>
<evidence type="ECO:0000256" key="3">
    <source>
        <dbReference type="ARBA" id="ARBA00022989"/>
    </source>
</evidence>
<evidence type="ECO:0000256" key="4">
    <source>
        <dbReference type="ARBA" id="ARBA00023136"/>
    </source>
</evidence>
<keyword evidence="4" id="KW-0472">Membrane</keyword>
<dbReference type="OrthoDB" id="422086at2759"/>
<gene>
    <name evidence="6" type="ORF">AAE3_LOCUS7465</name>
</gene>
<dbReference type="GO" id="GO:0032259">
    <property type="term" value="P:methylation"/>
    <property type="evidence" value="ECO:0007669"/>
    <property type="project" value="UniProtKB-KW"/>
</dbReference>
<dbReference type="AlphaFoldDB" id="A0A8S0VWL0"/>
<accession>A0A8S0VWL0</accession>
<comment type="catalytic activity">
    <reaction evidence="5">
        <text>[protein]-C-terminal S-[(2E,6E)-farnesyl]-L-cysteine + S-adenosyl-L-methionine = [protein]-C-terminal S-[(2E,6E)-farnesyl]-L-cysteine methyl ester + S-adenosyl-L-homocysteine</text>
        <dbReference type="Rhea" id="RHEA:21672"/>
        <dbReference type="Rhea" id="RHEA-COMP:12125"/>
        <dbReference type="Rhea" id="RHEA-COMP:12126"/>
        <dbReference type="ChEBI" id="CHEBI:57856"/>
        <dbReference type="ChEBI" id="CHEBI:59789"/>
        <dbReference type="ChEBI" id="CHEBI:90510"/>
        <dbReference type="ChEBI" id="CHEBI:90511"/>
        <dbReference type="EC" id="2.1.1.100"/>
    </reaction>
</comment>
<dbReference type="PANTHER" id="PTHR43847">
    <property type="entry name" value="BLL3993 PROTEIN"/>
    <property type="match status" value="1"/>
</dbReference>
<comment type="similarity">
    <text evidence="5">Belongs to the class VI-like SAM-binding methyltransferase superfamily. Isoprenylcysteine carboxyl methyltransferase family.</text>
</comment>
<comment type="subcellular location">
    <subcellularLocation>
        <location evidence="5">Endoplasmic reticulum membrane</location>
        <topology evidence="5">Multi-pass membrane protein</topology>
    </subcellularLocation>
    <subcellularLocation>
        <location evidence="1">Membrane</location>
        <topology evidence="1">Multi-pass membrane protein</topology>
    </subcellularLocation>
</comment>
<dbReference type="Proteomes" id="UP000467700">
    <property type="component" value="Unassembled WGS sequence"/>
</dbReference>
<dbReference type="EC" id="2.1.1.100" evidence="5"/>
<evidence type="ECO:0000256" key="5">
    <source>
        <dbReference type="RuleBase" id="RU362022"/>
    </source>
</evidence>
<name>A0A8S0VWL0_CYCAE</name>
<evidence type="ECO:0000313" key="7">
    <source>
        <dbReference type="Proteomes" id="UP000467700"/>
    </source>
</evidence>
<dbReference type="EMBL" id="CACVBS010000047">
    <property type="protein sequence ID" value="CAA7265234.1"/>
    <property type="molecule type" value="Genomic_DNA"/>
</dbReference>
<reference evidence="6 7" key="1">
    <citation type="submission" date="2020-01" db="EMBL/GenBank/DDBJ databases">
        <authorList>
            <person name="Gupta K D."/>
        </authorList>
    </citation>
    <scope>NUCLEOTIDE SEQUENCE [LARGE SCALE GENOMIC DNA]</scope>
</reference>
<organism evidence="6 7">
    <name type="scientific">Cyclocybe aegerita</name>
    <name type="common">Black poplar mushroom</name>
    <name type="synonym">Agrocybe aegerita</name>
    <dbReference type="NCBI Taxonomy" id="1973307"/>
    <lineage>
        <taxon>Eukaryota</taxon>
        <taxon>Fungi</taxon>
        <taxon>Dikarya</taxon>
        <taxon>Basidiomycota</taxon>
        <taxon>Agaricomycotina</taxon>
        <taxon>Agaricomycetes</taxon>
        <taxon>Agaricomycetidae</taxon>
        <taxon>Agaricales</taxon>
        <taxon>Agaricineae</taxon>
        <taxon>Bolbitiaceae</taxon>
        <taxon>Cyclocybe</taxon>
    </lineage>
</organism>
<keyword evidence="7" id="KW-1185">Reference proteome</keyword>
<proteinExistence type="inferred from homology"/>
<dbReference type="PANTHER" id="PTHR43847:SF1">
    <property type="entry name" value="BLL3993 PROTEIN"/>
    <property type="match status" value="1"/>
</dbReference>
<sequence length="242" mass="27096">MSLARAALLLTHANFHRRVFISPNPNTPIEEYAKPSEKEIAPLINMGIVILRLSYSLVCVLEALVVVAFNLPKFPFSRAVLPILTSPNATCAANLQPNTLFLVGLLFTLHGDLLRLWCFRELGKHFTFVLTIQKDHKLITSGPYAYLRHPSYLGAILGFMGEVLCHLTRGSWFMECAGSGMNGLILAALKGLFLARILTMAPFCVVALKRAGEEDQILKHAFGKEWKEWEERVPYRSIPGIY</sequence>
<dbReference type="GO" id="GO:0005789">
    <property type="term" value="C:endoplasmic reticulum membrane"/>
    <property type="evidence" value="ECO:0007669"/>
    <property type="project" value="UniProtKB-SubCell"/>
</dbReference>
<evidence type="ECO:0000256" key="2">
    <source>
        <dbReference type="ARBA" id="ARBA00022692"/>
    </source>
</evidence>
<evidence type="ECO:0000313" key="6">
    <source>
        <dbReference type="EMBL" id="CAA7265234.1"/>
    </source>
</evidence>
<dbReference type="Gene3D" id="1.20.120.1630">
    <property type="match status" value="1"/>
</dbReference>
<keyword evidence="2" id="KW-0812">Transmembrane</keyword>
<protein>
    <recommendedName>
        <fullName evidence="5">Protein-S-isoprenylcysteine O-methyltransferase</fullName>
        <ecNumber evidence="5">2.1.1.100</ecNumber>
    </recommendedName>
</protein>
<comment type="caution">
    <text evidence="6">The sequence shown here is derived from an EMBL/GenBank/DDBJ whole genome shotgun (WGS) entry which is preliminary data.</text>
</comment>
<dbReference type="InterPro" id="IPR052527">
    <property type="entry name" value="Metal_cation-efflux_comp"/>
</dbReference>
<dbReference type="GO" id="GO:0004671">
    <property type="term" value="F:protein C-terminal S-isoprenylcysteine carboxyl O-methyltransferase activity"/>
    <property type="evidence" value="ECO:0007669"/>
    <property type="project" value="UniProtKB-EC"/>
</dbReference>
<keyword evidence="5" id="KW-0256">Endoplasmic reticulum</keyword>
<keyword evidence="3" id="KW-1133">Transmembrane helix</keyword>
<keyword evidence="5" id="KW-0949">S-adenosyl-L-methionine</keyword>
<keyword evidence="5" id="KW-0489">Methyltransferase</keyword>
<dbReference type="Pfam" id="PF04140">
    <property type="entry name" value="ICMT"/>
    <property type="match status" value="1"/>
</dbReference>
<dbReference type="InterPro" id="IPR007269">
    <property type="entry name" value="ICMT_MeTrfase"/>
</dbReference>
<evidence type="ECO:0000256" key="1">
    <source>
        <dbReference type="ARBA" id="ARBA00004141"/>
    </source>
</evidence>